<name>A0A3A5MDK7_9MICC</name>
<evidence type="ECO:0000313" key="1">
    <source>
        <dbReference type="EMBL" id="RJT81890.1"/>
    </source>
</evidence>
<protein>
    <submittedName>
        <fullName evidence="1">Uncharacterized protein</fullName>
    </submittedName>
</protein>
<dbReference type="RefSeq" id="WP_120147711.1">
    <property type="nucleotide sequence ID" value="NZ_QZVT01000002.1"/>
</dbReference>
<evidence type="ECO:0000313" key="2">
    <source>
        <dbReference type="Proteomes" id="UP000272560"/>
    </source>
</evidence>
<dbReference type="EMBL" id="QZVT01000002">
    <property type="protein sequence ID" value="RJT81890.1"/>
    <property type="molecule type" value="Genomic_DNA"/>
</dbReference>
<keyword evidence="2" id="KW-1185">Reference proteome</keyword>
<comment type="caution">
    <text evidence="1">The sequence shown here is derived from an EMBL/GenBank/DDBJ whole genome shotgun (WGS) entry which is preliminary data.</text>
</comment>
<dbReference type="AlphaFoldDB" id="A0A3A5MDK7"/>
<sequence length="95" mass="9939">MADLQCPATAILLDAAAAPPPWLTRLNVAGRFEARGSDAIVALVEETADLYRGEAFVVAAPPADLDQALRTRGIGGTTPIVVEIDSNGWRTVSPP</sequence>
<dbReference type="OrthoDB" id="4950993at2"/>
<accession>A0A3A5MDK7</accession>
<reference evidence="1 2" key="1">
    <citation type="submission" date="2018-09" db="EMBL/GenBank/DDBJ databases">
        <title>Novel species of Arthrobacter.</title>
        <authorList>
            <person name="Liu Q."/>
            <person name="Xin Y.-H."/>
        </authorList>
    </citation>
    <scope>NUCLEOTIDE SEQUENCE [LARGE SCALE GENOMIC DNA]</scope>
    <source>
        <strain evidence="1 2">Hz2</strain>
    </source>
</reference>
<dbReference type="Proteomes" id="UP000272560">
    <property type="component" value="Unassembled WGS sequence"/>
</dbReference>
<gene>
    <name evidence="1" type="ORF">D6T63_03780</name>
</gene>
<organism evidence="1 2">
    <name type="scientific">Arthrobacter cheniae</name>
    <dbReference type="NCBI Taxonomy" id="1258888"/>
    <lineage>
        <taxon>Bacteria</taxon>
        <taxon>Bacillati</taxon>
        <taxon>Actinomycetota</taxon>
        <taxon>Actinomycetes</taxon>
        <taxon>Micrococcales</taxon>
        <taxon>Micrococcaceae</taxon>
        <taxon>Arthrobacter</taxon>
    </lineage>
</organism>
<proteinExistence type="predicted"/>